<dbReference type="FunCoup" id="W0RT24">
    <property type="interactions" value="1"/>
</dbReference>
<dbReference type="Proteomes" id="UP000019151">
    <property type="component" value="Plasmid 2"/>
</dbReference>
<feature type="domain" description="Transcription regulator PadR N-terminal" evidence="1">
    <location>
        <begin position="16"/>
        <end position="89"/>
    </location>
</feature>
<keyword evidence="3" id="KW-1185">Reference proteome</keyword>
<evidence type="ECO:0000313" key="3">
    <source>
        <dbReference type="Proteomes" id="UP000019151"/>
    </source>
</evidence>
<dbReference type="PANTHER" id="PTHR33169">
    <property type="entry name" value="PADR-FAMILY TRANSCRIPTIONAL REGULATOR"/>
    <property type="match status" value="1"/>
</dbReference>
<gene>
    <name evidence="2" type="ORF">J421_5935</name>
</gene>
<dbReference type="SUPFAM" id="SSF46785">
    <property type="entry name" value="Winged helix' DNA-binding domain"/>
    <property type="match status" value="1"/>
</dbReference>
<organism evidence="2 3">
    <name type="scientific">Gemmatirosa kalamazoonensis</name>
    <dbReference type="NCBI Taxonomy" id="861299"/>
    <lineage>
        <taxon>Bacteria</taxon>
        <taxon>Pseudomonadati</taxon>
        <taxon>Gemmatimonadota</taxon>
        <taxon>Gemmatimonadia</taxon>
        <taxon>Gemmatimonadales</taxon>
        <taxon>Gemmatimonadaceae</taxon>
        <taxon>Gemmatirosa</taxon>
    </lineage>
</organism>
<reference evidence="2 3" key="1">
    <citation type="journal article" date="2014" name="Genome Announc.">
        <title>Genome Sequence and Methylome of Soil Bacterium Gemmatirosa kalamazoonensis KBS708T, a Member of the Rarely Cultivated Gemmatimonadetes Phylum.</title>
        <authorList>
            <person name="Debruyn J.M."/>
            <person name="Radosevich M."/>
            <person name="Wommack K.E."/>
            <person name="Polson S.W."/>
            <person name="Hauser L.J."/>
            <person name="Fawaz M.N."/>
            <person name="Korlach J."/>
            <person name="Tsai Y.C."/>
        </authorList>
    </citation>
    <scope>NUCLEOTIDE SEQUENCE [LARGE SCALE GENOMIC DNA]</scope>
    <source>
        <strain evidence="2 3">KBS708</strain>
        <plasmid evidence="3">Plasmid 2</plasmid>
    </source>
</reference>
<dbReference type="OrthoDB" id="9808017at2"/>
<geneLocation type="plasmid" evidence="2 3">
    <name>2</name>
</geneLocation>
<dbReference type="PANTHER" id="PTHR33169:SF14">
    <property type="entry name" value="TRANSCRIPTIONAL REGULATOR RV3488"/>
    <property type="match status" value="1"/>
</dbReference>
<protein>
    <submittedName>
        <fullName evidence="2">Transcriptional regulator PadR family protein</fullName>
    </submittedName>
</protein>
<sequence>MDYDREFLTGTVGVLILSLLGERPMYAYELLQEAERRSARQFQLKEGTIYPALHAMERAGYVTAQWRQGDTGRARKYYSLTAKGRRQAASKRRQWEAISAAMRAILGGPDPA</sequence>
<evidence type="ECO:0000259" key="1">
    <source>
        <dbReference type="Pfam" id="PF03551"/>
    </source>
</evidence>
<accession>W0RT24</accession>
<dbReference type="InterPro" id="IPR036388">
    <property type="entry name" value="WH-like_DNA-bd_sf"/>
</dbReference>
<dbReference type="RefSeq" id="WP_025414774.1">
    <property type="nucleotide sequence ID" value="NZ_CP007130.1"/>
</dbReference>
<dbReference type="InterPro" id="IPR036390">
    <property type="entry name" value="WH_DNA-bd_sf"/>
</dbReference>
<dbReference type="eggNOG" id="COG1695">
    <property type="taxonomic scope" value="Bacteria"/>
</dbReference>
<dbReference type="AlphaFoldDB" id="W0RT24"/>
<dbReference type="HOGENOM" id="CLU_063440_3_3_0"/>
<dbReference type="Pfam" id="PF03551">
    <property type="entry name" value="PadR"/>
    <property type="match status" value="1"/>
</dbReference>
<proteinExistence type="predicted"/>
<keyword evidence="2" id="KW-0614">Plasmid</keyword>
<name>W0RT24_9BACT</name>
<dbReference type="EMBL" id="CP007130">
    <property type="protein sequence ID" value="AHG93470.1"/>
    <property type="molecule type" value="Genomic_DNA"/>
</dbReference>
<dbReference type="InParanoid" id="W0RT24"/>
<dbReference type="InterPro" id="IPR005149">
    <property type="entry name" value="Tscrpt_reg_PadR_N"/>
</dbReference>
<evidence type="ECO:0000313" key="2">
    <source>
        <dbReference type="EMBL" id="AHG93470.1"/>
    </source>
</evidence>
<dbReference type="InterPro" id="IPR052509">
    <property type="entry name" value="Metal_resp_DNA-bind_regulator"/>
</dbReference>
<dbReference type="Gene3D" id="1.10.10.10">
    <property type="entry name" value="Winged helix-like DNA-binding domain superfamily/Winged helix DNA-binding domain"/>
    <property type="match status" value="1"/>
</dbReference>
<dbReference type="KEGG" id="gba:J421_5935"/>